<evidence type="ECO:0000256" key="1">
    <source>
        <dbReference type="SAM" id="SignalP"/>
    </source>
</evidence>
<dbReference type="Proteomes" id="UP000594262">
    <property type="component" value="Unplaced"/>
</dbReference>
<feature type="signal peptide" evidence="1">
    <location>
        <begin position="1"/>
        <end position="19"/>
    </location>
</feature>
<dbReference type="RefSeq" id="XP_066921777.1">
    <property type="nucleotide sequence ID" value="XM_067065676.1"/>
</dbReference>
<dbReference type="EnsemblMetazoa" id="CLYHEMT012903.1">
    <property type="protein sequence ID" value="CLYHEMP012903.1"/>
    <property type="gene ID" value="CLYHEMG012903"/>
</dbReference>
<feature type="chain" id="PRO_5029631329" description="Cnidarian restricted protein" evidence="1">
    <location>
        <begin position="20"/>
        <end position="192"/>
    </location>
</feature>
<protein>
    <recommendedName>
        <fullName evidence="4">Cnidarian restricted protein</fullName>
    </recommendedName>
</protein>
<evidence type="ECO:0000313" key="3">
    <source>
        <dbReference type="Proteomes" id="UP000594262"/>
    </source>
</evidence>
<name>A0A7M5WTK6_9CNID</name>
<dbReference type="GeneID" id="136809098"/>
<dbReference type="AlphaFoldDB" id="A0A7M5WTK6"/>
<keyword evidence="1" id="KW-0732">Signal</keyword>
<reference evidence="2" key="1">
    <citation type="submission" date="2021-01" db="UniProtKB">
        <authorList>
            <consortium name="EnsemblMetazoa"/>
        </authorList>
    </citation>
    <scope>IDENTIFICATION</scope>
</reference>
<accession>A0A7M5WTK6</accession>
<evidence type="ECO:0000313" key="2">
    <source>
        <dbReference type="EnsemblMetazoa" id="CLYHEMP012903.1"/>
    </source>
</evidence>
<keyword evidence="3" id="KW-1185">Reference proteome</keyword>
<organism evidence="2 3">
    <name type="scientific">Clytia hemisphaerica</name>
    <dbReference type="NCBI Taxonomy" id="252671"/>
    <lineage>
        <taxon>Eukaryota</taxon>
        <taxon>Metazoa</taxon>
        <taxon>Cnidaria</taxon>
        <taxon>Hydrozoa</taxon>
        <taxon>Hydroidolina</taxon>
        <taxon>Leptothecata</taxon>
        <taxon>Obeliida</taxon>
        <taxon>Clytiidae</taxon>
        <taxon>Clytia</taxon>
    </lineage>
</organism>
<evidence type="ECO:0008006" key="4">
    <source>
        <dbReference type="Google" id="ProtNLM"/>
    </source>
</evidence>
<sequence length="192" mass="21441">MYKFILMAMLLTILHEVSSNAISTKSKEALASEKKKTTKVTTKKAIAHEVIHPSMLGDDIAVPEDMFNAFVPFLQYLQTKTKSLINRAPGHHNSTSAGSKIVHLPNVVFKALKPLLELYFKEIPNLLRPQVNTVGNGAGEENKMKDNPFCDFAFDSCQECLECTEQVWGVEDCMFCFLSFSGSVCPLEQCLF</sequence>
<proteinExistence type="predicted"/>